<evidence type="ECO:0000313" key="1">
    <source>
        <dbReference type="EMBL" id="TDB00392.1"/>
    </source>
</evidence>
<dbReference type="Pfam" id="PF11279">
    <property type="entry name" value="DUF3080"/>
    <property type="match status" value="1"/>
</dbReference>
<dbReference type="PROSITE" id="PS51257">
    <property type="entry name" value="PROKAR_LIPOPROTEIN"/>
    <property type="match status" value="1"/>
</dbReference>
<evidence type="ECO:0000313" key="2">
    <source>
        <dbReference type="Proteomes" id="UP000294823"/>
    </source>
</evidence>
<comment type="caution">
    <text evidence="1">The sequence shown here is derived from an EMBL/GenBank/DDBJ whole genome shotgun (WGS) entry which is preliminary data.</text>
</comment>
<dbReference type="InterPro" id="IPR021431">
    <property type="entry name" value="DUF3080"/>
</dbReference>
<organism evidence="1 2">
    <name type="scientific">Halomonas marinisediminis</name>
    <dbReference type="NCBI Taxonomy" id="2546095"/>
    <lineage>
        <taxon>Bacteria</taxon>
        <taxon>Pseudomonadati</taxon>
        <taxon>Pseudomonadota</taxon>
        <taxon>Gammaproteobacteria</taxon>
        <taxon>Oceanospirillales</taxon>
        <taxon>Halomonadaceae</taxon>
        <taxon>Halomonas</taxon>
    </lineage>
</organism>
<reference evidence="1 2" key="1">
    <citation type="submission" date="2019-03" db="EMBL/GenBank/DDBJ databases">
        <title>Halomonas marinisediminis sp. nov., a moderately halophilic bacterium isolated from the Bohai Gulf.</title>
        <authorList>
            <person name="Ji X."/>
        </authorList>
    </citation>
    <scope>NUCLEOTIDE SEQUENCE [LARGE SCALE GENOMIC DNA]</scope>
    <source>
        <strain evidence="1 2">204</strain>
    </source>
</reference>
<name>A0ABY2D3P2_9GAMM</name>
<sequence length="353" mass="39542">MANATRFIPDPVCRGIVAIALILMLAGCDTNDASDRLLRDYQRTLAERLDLSPPDHAEPRNIGAFPRLRERRVPIPDTREGLLDIFALRECHITTLVAQRNSTLGLVAPASQRWQYELKLWQRLTACLSSGVADRLAADDLARLEQLTATKRRQLPQASWNGLFGSEEWAQSFSRVSSPLPPDDLTPPSEQLTALEYLNALSRAPLESSPRPVDLEALERHLQALNDRPYTAQLLRTLLLAEQRLTEANTLLDQALDTPGYCPPEGFSADPRQAPEARRLANWLTALDDAAEAWLTRLLPLFDSLEAPPEAVQAYRQAWLSRRNSQAPFPSFHQALQAHLERREALASRCPEA</sequence>
<gene>
    <name evidence="1" type="ORF">E0702_14690</name>
</gene>
<accession>A0ABY2D3P2</accession>
<dbReference type="EMBL" id="SLTR01000024">
    <property type="protein sequence ID" value="TDB00392.1"/>
    <property type="molecule type" value="Genomic_DNA"/>
</dbReference>
<protein>
    <submittedName>
        <fullName evidence="1">DUF3080 family protein</fullName>
    </submittedName>
</protein>
<dbReference type="Proteomes" id="UP000294823">
    <property type="component" value="Unassembled WGS sequence"/>
</dbReference>
<proteinExistence type="predicted"/>
<keyword evidence="2" id="KW-1185">Reference proteome</keyword>
<dbReference type="RefSeq" id="WP_132045151.1">
    <property type="nucleotide sequence ID" value="NZ_SLTR01000024.1"/>
</dbReference>